<evidence type="ECO:0000313" key="1">
    <source>
        <dbReference type="EMBL" id="QFU98377.1"/>
    </source>
</evidence>
<name>A0A5P9QAC7_9MICO</name>
<evidence type="ECO:0000313" key="2">
    <source>
        <dbReference type="Proteomes" id="UP000326702"/>
    </source>
</evidence>
<dbReference type="RefSeq" id="WP_036950096.1">
    <property type="nucleotide sequence ID" value="NZ_BAABIH010000002.1"/>
</dbReference>
<dbReference type="EMBL" id="CP045529">
    <property type="protein sequence ID" value="QFU98377.1"/>
    <property type="molecule type" value="Genomic_DNA"/>
</dbReference>
<accession>A0A5P9QAC7</accession>
<sequence>MSRPPRLQELVTWSLPGRHAPTLRTSAGRWLPDAFPSLLVTVLSAALSGGDGGGATAPIGEASVARSRLPRDPAKAVVSLVVRGGDARWMPPRWADRPVLHVTQDLAYVERAARPRIVLDLDRIRLVSLARDVEADHTEAGFVSAMLDHVPGTLPVTPDVRIRHPDDECAAVIETPQGTFTAVGPWVAVAWLGLVARWPDPGHGDQ</sequence>
<reference evidence="1 2" key="1">
    <citation type="submission" date="2019-10" db="EMBL/GenBank/DDBJ databases">
        <title>Genome sequence of Luteimicrobium xylanilyticum HY-24.</title>
        <authorList>
            <person name="Kim D.Y."/>
            <person name="Park H.-Y."/>
        </authorList>
    </citation>
    <scope>NUCLEOTIDE SEQUENCE [LARGE SCALE GENOMIC DNA]</scope>
    <source>
        <strain evidence="1 2">HY-24</strain>
    </source>
</reference>
<organism evidence="1 2">
    <name type="scientific">Luteimicrobium xylanilyticum</name>
    <dbReference type="NCBI Taxonomy" id="1133546"/>
    <lineage>
        <taxon>Bacteria</taxon>
        <taxon>Bacillati</taxon>
        <taxon>Actinomycetota</taxon>
        <taxon>Actinomycetes</taxon>
        <taxon>Micrococcales</taxon>
        <taxon>Luteimicrobium</taxon>
    </lineage>
</organism>
<proteinExistence type="predicted"/>
<dbReference type="KEGG" id="lxl:KDY119_01889"/>
<gene>
    <name evidence="1" type="ORF">KDY119_01889</name>
</gene>
<dbReference type="OrthoDB" id="5189103at2"/>
<protein>
    <submittedName>
        <fullName evidence="1">Uncharacterized protein</fullName>
    </submittedName>
</protein>
<keyword evidence="2" id="KW-1185">Reference proteome</keyword>
<dbReference type="Proteomes" id="UP000326702">
    <property type="component" value="Chromosome"/>
</dbReference>
<dbReference type="AlphaFoldDB" id="A0A5P9QAC7"/>